<dbReference type="InterPro" id="IPR052980">
    <property type="entry name" value="Crinkler_effector"/>
</dbReference>
<feature type="compositionally biased region" description="Polar residues" evidence="1">
    <location>
        <begin position="602"/>
        <end position="611"/>
    </location>
</feature>
<sequence>MSKYLDSFFSAVKENTSTFFQTFFDRRNVLPHYLCDKSSKGLVEPLRSFKNLYEALWYKGQEGLNVLRSPYTITEDPSKKLGLAKPKNIAYDVYDLNRVHFEKDFVHPSCFLIRKEYLEIFKHIDKNDKVNIVVTGNPGIGKSWFLMYALIQRLVAGKPTIYAPNAEYWFLFHSTGVYAFDAAHIDRLDELIKEWYPYEPVPDLKKTSGAILFDCNTLQPHPPFDSSGWRKNWRCIITASPRHMGVGRFMKDWPSVELCGMMPWLWYEIVAINALLQHMSKPIDQLWELFSKYGPTPRVTFGTSAVADEKKVREAVSLCIPSEVLFTPLDAIDVSPVTRALLVIEPRVRQSSKPNRHLLVPKIATPYIADYLVLAAMRRSDLSEAFRVAIPSMLEKGRNEVLAAMLFKAAARYCLKNDEAAQVLRPLTAKKAYKLVLGIEEVRHFTSVDELKIQREGIYFVPNQPMFPAIDALAFVARTPILIRFATSKNCPIETSGLELLAEALPIVKWTYVFVVPNHLVDSFTEQPFTPPLKKQSHPQIEQYVMGLSMADVFPASQKSVEMNLQLEEGMSSSLKSSISQKRRLQRADTSDVPVAKRLRSTPDNGDSNLTRRPKSNKKVQIELPKRSTRKARPSRR</sequence>
<evidence type="ECO:0000256" key="1">
    <source>
        <dbReference type="SAM" id="MobiDB-lite"/>
    </source>
</evidence>
<feature type="compositionally biased region" description="Basic residues" evidence="1">
    <location>
        <begin position="627"/>
        <end position="637"/>
    </location>
</feature>
<organism evidence="2 3">
    <name type="scientific">Clathrus columnatus</name>
    <dbReference type="NCBI Taxonomy" id="1419009"/>
    <lineage>
        <taxon>Eukaryota</taxon>
        <taxon>Fungi</taxon>
        <taxon>Dikarya</taxon>
        <taxon>Basidiomycota</taxon>
        <taxon>Agaricomycotina</taxon>
        <taxon>Agaricomycetes</taxon>
        <taxon>Phallomycetidae</taxon>
        <taxon>Phallales</taxon>
        <taxon>Clathraceae</taxon>
        <taxon>Clathrus</taxon>
    </lineage>
</organism>
<dbReference type="AlphaFoldDB" id="A0AAV5A3H2"/>
<dbReference type="Proteomes" id="UP001050691">
    <property type="component" value="Unassembled WGS sequence"/>
</dbReference>
<keyword evidence="3" id="KW-1185">Reference proteome</keyword>
<comment type="caution">
    <text evidence="2">The sequence shown here is derived from an EMBL/GenBank/DDBJ whole genome shotgun (WGS) entry which is preliminary data.</text>
</comment>
<dbReference type="PANTHER" id="PTHR33129">
    <property type="entry name" value="PROTEIN KINASE DOMAIN-CONTAINING PROTEIN-RELATED"/>
    <property type="match status" value="1"/>
</dbReference>
<reference evidence="2" key="1">
    <citation type="submission" date="2021-10" db="EMBL/GenBank/DDBJ databases">
        <title>De novo Genome Assembly of Clathrus columnatus (Basidiomycota, Fungi) Using Illumina and Nanopore Sequence Data.</title>
        <authorList>
            <person name="Ogiso-Tanaka E."/>
            <person name="Itagaki H."/>
            <person name="Hosoya T."/>
            <person name="Hosaka K."/>
        </authorList>
    </citation>
    <scope>NUCLEOTIDE SEQUENCE</scope>
    <source>
        <strain evidence="2">MO-923</strain>
    </source>
</reference>
<evidence type="ECO:0000313" key="2">
    <source>
        <dbReference type="EMBL" id="GJJ09209.1"/>
    </source>
</evidence>
<feature type="region of interest" description="Disordered" evidence="1">
    <location>
        <begin position="573"/>
        <end position="637"/>
    </location>
</feature>
<dbReference type="PANTHER" id="PTHR33129:SF1">
    <property type="entry name" value="ATP-BINDING PROTEIN"/>
    <property type="match status" value="1"/>
</dbReference>
<dbReference type="EMBL" id="BPWL01000004">
    <property type="protein sequence ID" value="GJJ09209.1"/>
    <property type="molecule type" value="Genomic_DNA"/>
</dbReference>
<proteinExistence type="predicted"/>
<gene>
    <name evidence="2" type="ORF">Clacol_003431</name>
</gene>
<accession>A0AAV5A3H2</accession>
<name>A0AAV5A3H2_9AGAM</name>
<evidence type="ECO:0000313" key="3">
    <source>
        <dbReference type="Proteomes" id="UP001050691"/>
    </source>
</evidence>
<protein>
    <submittedName>
        <fullName evidence="2">Uncharacterized protein</fullName>
    </submittedName>
</protein>